<name>A0A844ZG78_9SPHN</name>
<evidence type="ECO:0000256" key="3">
    <source>
        <dbReference type="SAM" id="Phobius"/>
    </source>
</evidence>
<accession>A0A844ZG78</accession>
<keyword evidence="3" id="KW-0472">Membrane</keyword>
<sequence length="201" mass="20975">MFDAKLRPWIDPPLNRIGRALAARRITANAVTAFGLAVGLLGAVAIANGLFLLGLALIAANRLLDGLDGAIARASGPTDLGGYFDIVADFAFYVSIPVAFGFVDPANALASLVLTACFVLTGTSFLAYAVIAEKRKAQTTAHGQKSFFYSTGLAEGTETILFFVAMTIFPAAFVVLAYAFAALCVATVIQRSILAAVSFAN</sequence>
<dbReference type="AlphaFoldDB" id="A0A844ZG78"/>
<evidence type="ECO:0000256" key="2">
    <source>
        <dbReference type="RuleBase" id="RU003750"/>
    </source>
</evidence>
<dbReference type="InterPro" id="IPR043130">
    <property type="entry name" value="CDP-OH_PTrfase_TM_dom"/>
</dbReference>
<keyword evidence="1 2" id="KW-0808">Transferase</keyword>
<dbReference type="OrthoDB" id="9790577at2"/>
<feature type="transmembrane region" description="Helical" evidence="3">
    <location>
        <begin position="160"/>
        <end position="189"/>
    </location>
</feature>
<dbReference type="Proteomes" id="UP000433104">
    <property type="component" value="Unassembled WGS sequence"/>
</dbReference>
<dbReference type="InterPro" id="IPR000462">
    <property type="entry name" value="CDP-OH_P_trans"/>
</dbReference>
<feature type="transmembrane region" description="Helical" evidence="3">
    <location>
        <begin position="109"/>
        <end position="131"/>
    </location>
</feature>
<keyword evidence="3" id="KW-0812">Transmembrane</keyword>
<feature type="transmembrane region" description="Helical" evidence="3">
    <location>
        <begin position="34"/>
        <end position="60"/>
    </location>
</feature>
<dbReference type="GO" id="GO:0016780">
    <property type="term" value="F:phosphotransferase activity, for other substituted phosphate groups"/>
    <property type="evidence" value="ECO:0007669"/>
    <property type="project" value="InterPro"/>
</dbReference>
<evidence type="ECO:0000256" key="1">
    <source>
        <dbReference type="ARBA" id="ARBA00022679"/>
    </source>
</evidence>
<dbReference type="RefSeq" id="WP_160681257.1">
    <property type="nucleotide sequence ID" value="NZ_WTYW01000001.1"/>
</dbReference>
<keyword evidence="5" id="KW-1185">Reference proteome</keyword>
<comment type="caution">
    <text evidence="4">The sequence shown here is derived from an EMBL/GenBank/DDBJ whole genome shotgun (WGS) entry which is preliminary data.</text>
</comment>
<gene>
    <name evidence="4" type="ORF">GRI38_01595</name>
</gene>
<dbReference type="EMBL" id="WTYW01000001">
    <property type="protein sequence ID" value="MXO84729.1"/>
    <property type="molecule type" value="Genomic_DNA"/>
</dbReference>
<feature type="transmembrane region" description="Helical" evidence="3">
    <location>
        <begin position="80"/>
        <end position="102"/>
    </location>
</feature>
<protein>
    <submittedName>
        <fullName evidence="4">CDP-alcohol phosphatidyltransferase family protein</fullName>
    </submittedName>
</protein>
<dbReference type="Pfam" id="PF01066">
    <property type="entry name" value="CDP-OH_P_transf"/>
    <property type="match status" value="1"/>
</dbReference>
<dbReference type="GO" id="GO:0016020">
    <property type="term" value="C:membrane"/>
    <property type="evidence" value="ECO:0007669"/>
    <property type="project" value="InterPro"/>
</dbReference>
<proteinExistence type="inferred from homology"/>
<comment type="similarity">
    <text evidence="2">Belongs to the CDP-alcohol phosphatidyltransferase class-I family.</text>
</comment>
<dbReference type="Gene3D" id="1.20.120.1760">
    <property type="match status" value="1"/>
</dbReference>
<evidence type="ECO:0000313" key="4">
    <source>
        <dbReference type="EMBL" id="MXO84729.1"/>
    </source>
</evidence>
<reference evidence="4 5" key="1">
    <citation type="submission" date="2019-12" db="EMBL/GenBank/DDBJ databases">
        <title>Genomic-based taxomic classification of the family Erythrobacteraceae.</title>
        <authorList>
            <person name="Xu L."/>
        </authorList>
    </citation>
    <scope>NUCLEOTIDE SEQUENCE [LARGE SCALE GENOMIC DNA]</scope>
    <source>
        <strain evidence="4 5">MCCC 1A09962</strain>
    </source>
</reference>
<evidence type="ECO:0000313" key="5">
    <source>
        <dbReference type="Proteomes" id="UP000433104"/>
    </source>
</evidence>
<dbReference type="PROSITE" id="PS00379">
    <property type="entry name" value="CDP_ALCOHOL_P_TRANSF"/>
    <property type="match status" value="1"/>
</dbReference>
<dbReference type="GO" id="GO:0008654">
    <property type="term" value="P:phospholipid biosynthetic process"/>
    <property type="evidence" value="ECO:0007669"/>
    <property type="project" value="InterPro"/>
</dbReference>
<keyword evidence="3" id="KW-1133">Transmembrane helix</keyword>
<organism evidence="4 5">
    <name type="scientific">Parapontixanthobacter aurantiacus</name>
    <dbReference type="NCBI Taxonomy" id="1463599"/>
    <lineage>
        <taxon>Bacteria</taxon>
        <taxon>Pseudomonadati</taxon>
        <taxon>Pseudomonadota</taxon>
        <taxon>Alphaproteobacteria</taxon>
        <taxon>Sphingomonadales</taxon>
        <taxon>Erythrobacteraceae</taxon>
        <taxon>Parapontixanthobacter</taxon>
    </lineage>
</organism>
<dbReference type="InterPro" id="IPR048254">
    <property type="entry name" value="CDP_ALCOHOL_P_TRANSF_CS"/>
</dbReference>